<keyword evidence="1" id="KW-0472">Membrane</keyword>
<dbReference type="SUPFAM" id="SSF82714">
    <property type="entry name" value="Multidrug efflux transporter AcrB TolC docking domain, DN and DC subdomains"/>
    <property type="match status" value="2"/>
</dbReference>
<feature type="transmembrane region" description="Helical" evidence="1">
    <location>
        <begin position="356"/>
        <end position="379"/>
    </location>
</feature>
<dbReference type="SUPFAM" id="SSF82866">
    <property type="entry name" value="Multidrug efflux transporter AcrB transmembrane domain"/>
    <property type="match status" value="2"/>
</dbReference>
<keyword evidence="1" id="KW-0812">Transmembrane</keyword>
<dbReference type="PANTHER" id="PTHR32063">
    <property type="match status" value="1"/>
</dbReference>
<dbReference type="Gene3D" id="3.30.70.1440">
    <property type="entry name" value="Multidrug efflux transporter AcrB pore domain"/>
    <property type="match status" value="1"/>
</dbReference>
<proteinExistence type="predicted"/>
<keyword evidence="1" id="KW-1133">Transmembrane helix</keyword>
<evidence type="ECO:0000313" key="3">
    <source>
        <dbReference type="Proteomes" id="UP000320585"/>
    </source>
</evidence>
<dbReference type="RefSeq" id="WP_143332644.1">
    <property type="nucleotide sequence ID" value="NZ_AP019697.1"/>
</dbReference>
<dbReference type="SUPFAM" id="SSF82693">
    <property type="entry name" value="Multidrug efflux transporter AcrB pore domain, PN1, PN2, PC1 and PC2 subdomains"/>
    <property type="match status" value="2"/>
</dbReference>
<dbReference type="PANTHER" id="PTHR32063:SF18">
    <property type="entry name" value="CATION EFFLUX SYSTEM PROTEIN"/>
    <property type="match status" value="1"/>
</dbReference>
<dbReference type="Gene3D" id="3.30.2090.10">
    <property type="entry name" value="Multidrug efflux transporter AcrB TolC docking domain, DN and DC subdomains"/>
    <property type="match status" value="2"/>
</dbReference>
<dbReference type="InterPro" id="IPR001036">
    <property type="entry name" value="Acrflvin-R"/>
</dbReference>
<organism evidence="2 3">
    <name type="scientific">Dialister hominis</name>
    <dbReference type="NCBI Taxonomy" id="2582419"/>
    <lineage>
        <taxon>Bacteria</taxon>
        <taxon>Bacillati</taxon>
        <taxon>Bacillota</taxon>
        <taxon>Negativicutes</taxon>
        <taxon>Veillonellales</taxon>
        <taxon>Veillonellaceae</taxon>
        <taxon>Dialister</taxon>
    </lineage>
</organism>
<feature type="transmembrane region" description="Helical" evidence="1">
    <location>
        <begin position="391"/>
        <end position="412"/>
    </location>
</feature>
<dbReference type="AlphaFoldDB" id="A0A8D4UV00"/>
<reference evidence="3" key="1">
    <citation type="submission" date="2019-05" db="EMBL/GenBank/DDBJ databases">
        <title>Complete genome sequencing of Dialister sp. strain 5BBH33.</title>
        <authorList>
            <person name="Sakamoto M."/>
            <person name="Murakami T."/>
            <person name="Mori H."/>
        </authorList>
    </citation>
    <scope>NUCLEOTIDE SEQUENCE [LARGE SCALE GENOMIC DNA]</scope>
    <source>
        <strain evidence="3">5BBH33</strain>
    </source>
</reference>
<feature type="transmembrane region" description="Helical" evidence="1">
    <location>
        <begin position="917"/>
        <end position="939"/>
    </location>
</feature>
<dbReference type="Gene3D" id="3.30.70.1430">
    <property type="entry name" value="Multidrug efflux transporter AcrB pore domain"/>
    <property type="match status" value="2"/>
</dbReference>
<feature type="transmembrane region" description="Helical" evidence="1">
    <location>
        <begin position="993"/>
        <end position="1013"/>
    </location>
</feature>
<accession>A0A8D4UV00</accession>
<gene>
    <name evidence="2" type="ORF">Dia5BBH33_14210</name>
</gene>
<dbReference type="KEGG" id="dho:Dia5BBH33_14210"/>
<feature type="transmembrane region" description="Helical" evidence="1">
    <location>
        <begin position="534"/>
        <end position="552"/>
    </location>
</feature>
<feature type="transmembrane region" description="Helical" evidence="1">
    <location>
        <begin position="865"/>
        <end position="884"/>
    </location>
</feature>
<dbReference type="PRINTS" id="PR00702">
    <property type="entry name" value="ACRIFLAVINRP"/>
</dbReference>
<keyword evidence="2" id="KW-0131">Cell cycle</keyword>
<dbReference type="GO" id="GO:0042910">
    <property type="term" value="F:xenobiotic transmembrane transporter activity"/>
    <property type="evidence" value="ECO:0007669"/>
    <property type="project" value="TreeGrafter"/>
</dbReference>
<feature type="transmembrane region" description="Helical" evidence="1">
    <location>
        <begin position="891"/>
        <end position="911"/>
    </location>
</feature>
<dbReference type="GO" id="GO:0005886">
    <property type="term" value="C:plasma membrane"/>
    <property type="evidence" value="ECO:0007669"/>
    <property type="project" value="TreeGrafter"/>
</dbReference>
<dbReference type="GeneID" id="92716649"/>
<protein>
    <submittedName>
        <fullName evidence="2">Resistance-nodulation-cell division (RND) efflux transporter</fullName>
    </submittedName>
</protein>
<dbReference type="Gene3D" id="1.20.1640.10">
    <property type="entry name" value="Multidrug efflux transporter AcrB transmembrane domain"/>
    <property type="match status" value="2"/>
</dbReference>
<dbReference type="Pfam" id="PF00873">
    <property type="entry name" value="ACR_tran"/>
    <property type="match status" value="1"/>
</dbReference>
<dbReference type="Gene3D" id="3.30.70.1320">
    <property type="entry name" value="Multidrug efflux transporter AcrB pore domain like"/>
    <property type="match status" value="1"/>
</dbReference>
<dbReference type="GO" id="GO:0051301">
    <property type="term" value="P:cell division"/>
    <property type="evidence" value="ECO:0007669"/>
    <property type="project" value="UniProtKB-KW"/>
</dbReference>
<name>A0A8D4UV00_9FIRM</name>
<dbReference type="EMBL" id="AP019697">
    <property type="protein sequence ID" value="BBK25486.1"/>
    <property type="molecule type" value="Genomic_DNA"/>
</dbReference>
<keyword evidence="3" id="KW-1185">Reference proteome</keyword>
<evidence type="ECO:0000313" key="2">
    <source>
        <dbReference type="EMBL" id="BBK25486.1"/>
    </source>
</evidence>
<sequence length="1026" mass="113644">MKQINLAEWAIKHKQIVYFFIFFILLGGIMSYFSLGRSEDPAFTIREAVVTAAWPGASAEQITEQVTDPLEKTLQDVKGLDYLRSFTHDGKTVIYVDLKDDVPKEDIQTRWHEMRNLVEDEWGSLPAGVVGPFIDDRFDDVYGSIYAVTGDDFSYEEKRKYAEKIRRRLTSVEDVQKVELLGVQEQNIYIEMDQNKLATFGLSPTDVFTMISQQSAMMPSGMIHTSTRNVAIRVDGLLGSVESLENLPIHVGERSFHLGDIAKITQSYTTPETSLFYFDGKPAIGIAVSMRDGGNNLTLGEHLNAEIEKAQKEVPAGMTISLVADQPKVVNNSIHDFTESLLEAIIIVMAASFLSLGFWSGIVLALCIPVVVCGSFIFMKWQGIDLHLVSLGSLIVSLGLLVDDAIIVIEMMQVKLEEGMDRMAAAEAAYKGCAKPMLAGTLITAAGFIPVGLAQGQTAEYTSSFFWVIGSTLLISWLASIFVSPVLGYKFIRVKSKEERAKEKKKGIKEKIGEKSYQIFDRLIKGSIRYRKSVIVGTFALFAVTMMCLPSVNQEFFPNSKRPEIILDVNLPSGASIEETKRVMAGIADNLYGDKRIESFSTYVGDSAPRFILLFDPSAPEDGHGQMIIVTTGNDVRDDVRSELDQFIADKYPDARAHTRLITTGPPSDYPVMFRLIGEDNKKTAELAGKALDIMRKNPDIVNASLDWPEEMPSIKLKINQDRVRELGIDNYAVSLDLYSKLSGYKVAESYQGDQLVPISFKLEGKNAAQLPDLSSMPVHVGNGRYVPLGQFADISYENEISTIWRRDLKPTITLRADCKDGVMADSLMQELYNDDFASFKASLPDGYTLEKDGSAEWSDKSMKYIFQAVPIMIFFVLMVLIFELGTIPKLIIAIVTGPFGLIGAILTLLITRQPIGFVAIIGMIALSGMVIRNSIILLDQIRQHLEAGLTPYDAVVKSAVLRFRPIMLSSVTDVLGFVPLITNPFWRPLAVSFVGGLLLATAIGLLFVPALYSQIYGVKIPKGEK</sequence>
<evidence type="ECO:0000256" key="1">
    <source>
        <dbReference type="SAM" id="Phobius"/>
    </source>
</evidence>
<dbReference type="OrthoDB" id="9757876at2"/>
<dbReference type="InterPro" id="IPR027463">
    <property type="entry name" value="AcrB_DN_DC_subdom"/>
</dbReference>
<feature type="transmembrane region" description="Helical" evidence="1">
    <location>
        <begin position="465"/>
        <end position="492"/>
    </location>
</feature>
<dbReference type="Proteomes" id="UP000320585">
    <property type="component" value="Chromosome"/>
</dbReference>
<feature type="transmembrane region" description="Helical" evidence="1">
    <location>
        <begin position="16"/>
        <end position="35"/>
    </location>
</feature>
<keyword evidence="2" id="KW-0132">Cell division</keyword>